<dbReference type="SUPFAM" id="SSF63446">
    <property type="entry name" value="Type I dockerin domain"/>
    <property type="match status" value="1"/>
</dbReference>
<dbReference type="Proteomes" id="UP000178315">
    <property type="component" value="Unassembled WGS sequence"/>
</dbReference>
<accession>A0A1G2ABW7</accession>
<dbReference type="InterPro" id="IPR013783">
    <property type="entry name" value="Ig-like_fold"/>
</dbReference>
<dbReference type="SUPFAM" id="SSF49265">
    <property type="entry name" value="Fibronectin type III"/>
    <property type="match status" value="1"/>
</dbReference>
<feature type="region of interest" description="Disordered" evidence="1">
    <location>
        <begin position="99"/>
        <end position="119"/>
    </location>
</feature>
<dbReference type="AlphaFoldDB" id="A0A1G2ABW7"/>
<evidence type="ECO:0000259" key="3">
    <source>
        <dbReference type="PROSITE" id="PS50853"/>
    </source>
</evidence>
<dbReference type="InterPro" id="IPR018247">
    <property type="entry name" value="EF_Hand_1_Ca_BS"/>
</dbReference>
<name>A0A1G2ABW7_9BACT</name>
<reference evidence="4 5" key="1">
    <citation type="journal article" date="2016" name="Nat. Commun.">
        <title>Thousands of microbial genomes shed light on interconnected biogeochemical processes in an aquifer system.</title>
        <authorList>
            <person name="Anantharaman K."/>
            <person name="Brown C.T."/>
            <person name="Hug L.A."/>
            <person name="Sharon I."/>
            <person name="Castelle C.J."/>
            <person name="Probst A.J."/>
            <person name="Thomas B.C."/>
            <person name="Singh A."/>
            <person name="Wilkins M.J."/>
            <person name="Karaoz U."/>
            <person name="Brodie E.L."/>
            <person name="Williams K.H."/>
            <person name="Hubbard S.S."/>
            <person name="Banfield J.F."/>
        </authorList>
    </citation>
    <scope>NUCLEOTIDE SEQUENCE [LARGE SCALE GENOMIC DNA]</scope>
</reference>
<evidence type="ECO:0000256" key="1">
    <source>
        <dbReference type="SAM" id="MobiDB-lite"/>
    </source>
</evidence>
<dbReference type="PROSITE" id="PS00018">
    <property type="entry name" value="EF_HAND_1"/>
    <property type="match status" value="1"/>
</dbReference>
<dbReference type="InterPro" id="IPR003961">
    <property type="entry name" value="FN3_dom"/>
</dbReference>
<feature type="transmembrane region" description="Helical" evidence="2">
    <location>
        <begin position="37"/>
        <end position="57"/>
    </location>
</feature>
<dbReference type="GO" id="GO:0000272">
    <property type="term" value="P:polysaccharide catabolic process"/>
    <property type="evidence" value="ECO:0007669"/>
    <property type="project" value="InterPro"/>
</dbReference>
<gene>
    <name evidence="4" type="ORF">A3H61_04410</name>
</gene>
<dbReference type="PROSITE" id="PS50853">
    <property type="entry name" value="FN3"/>
    <property type="match status" value="2"/>
</dbReference>
<organism evidence="4 5">
    <name type="scientific">Candidatus Jacksonbacteria bacterium RIFCSPLOWO2_02_FULL_44_20</name>
    <dbReference type="NCBI Taxonomy" id="1798460"/>
    <lineage>
        <taxon>Bacteria</taxon>
        <taxon>Candidatus Jacksoniibacteriota</taxon>
    </lineage>
</organism>
<evidence type="ECO:0000313" key="4">
    <source>
        <dbReference type="EMBL" id="OGY74145.1"/>
    </source>
</evidence>
<proteinExistence type="predicted"/>
<feature type="domain" description="Fibronectin type-III" evidence="3">
    <location>
        <begin position="117"/>
        <end position="226"/>
    </location>
</feature>
<evidence type="ECO:0000313" key="5">
    <source>
        <dbReference type="Proteomes" id="UP000178315"/>
    </source>
</evidence>
<keyword evidence="2" id="KW-0812">Transmembrane</keyword>
<dbReference type="Pfam" id="PF00041">
    <property type="entry name" value="fn3"/>
    <property type="match status" value="2"/>
</dbReference>
<dbReference type="CDD" id="cd00063">
    <property type="entry name" value="FN3"/>
    <property type="match status" value="2"/>
</dbReference>
<sequence length="506" mass="55632">MSTKSNQTIETTTEDVLRTLKNRYILMMRQQVRSWKAFLILGFFAGFTAAFLFTASADLTEGLFAKQPVPQTIQNTASVDYQDTQGAQMQQVVSNAVSISVSPQNGPPDQPPQDTTAPGQVTDLTALQKNQSVVELVWSAPGDDGIIGTADRYDVRFSGAQITDQNWQQQQGINGVSKPTVAGSIEKVTVSNLTANTTYYFALKTYDESNNESLLSNQAIISIGDDKKPEDAIDTTPPGRITTLFPDKEVTETSIPLRWIAVGDDNHTGVAFEYDIRYSITEIKDESSFASALQISDEPKPKSVGAQESYTITNLQNNTAYWISIKARDEVGNASELANVVRVQTGQGLVPVPNPGYVSRIKIIIAPEKNYRKDIAQVRLRIRDSLTKAIKVELKQDADAQGAIEYTPNNVLKEIVDIVIQAPYTLTRIVKNVDLNETETIPLAVSDIKVGNLQDADDVINSLDWAVLSSKWGTGDKDADFNQDGLINSLDWGIMNKNWNAKGEEN</sequence>
<keyword evidence="2" id="KW-1133">Transmembrane helix</keyword>
<dbReference type="SMART" id="SM00060">
    <property type="entry name" value="FN3"/>
    <property type="match status" value="2"/>
</dbReference>
<feature type="domain" description="Fibronectin type-III" evidence="3">
    <location>
        <begin position="237"/>
        <end position="348"/>
    </location>
</feature>
<dbReference type="InterPro" id="IPR036116">
    <property type="entry name" value="FN3_sf"/>
</dbReference>
<protein>
    <recommendedName>
        <fullName evidence="3">Fibronectin type-III domain-containing protein</fullName>
    </recommendedName>
</protein>
<keyword evidence="2" id="KW-0472">Membrane</keyword>
<dbReference type="Gene3D" id="2.60.40.4130">
    <property type="match status" value="1"/>
</dbReference>
<evidence type="ECO:0000256" key="2">
    <source>
        <dbReference type="SAM" id="Phobius"/>
    </source>
</evidence>
<dbReference type="EMBL" id="MHJU01000003">
    <property type="protein sequence ID" value="OGY74145.1"/>
    <property type="molecule type" value="Genomic_DNA"/>
</dbReference>
<dbReference type="InterPro" id="IPR036439">
    <property type="entry name" value="Dockerin_dom_sf"/>
</dbReference>
<comment type="caution">
    <text evidence="4">The sequence shown here is derived from an EMBL/GenBank/DDBJ whole genome shotgun (WGS) entry which is preliminary data.</text>
</comment>
<dbReference type="Gene3D" id="2.60.40.10">
    <property type="entry name" value="Immunoglobulins"/>
    <property type="match status" value="2"/>
</dbReference>